<dbReference type="Proteomes" id="UP000789405">
    <property type="component" value="Unassembled WGS sequence"/>
</dbReference>
<accession>A0A9N9K2Q6</accession>
<gene>
    <name evidence="1" type="ORF">DERYTH_LOCUS24903</name>
</gene>
<comment type="caution">
    <text evidence="1">The sequence shown here is derived from an EMBL/GenBank/DDBJ whole genome shotgun (WGS) entry which is preliminary data.</text>
</comment>
<evidence type="ECO:0000313" key="2">
    <source>
        <dbReference type="Proteomes" id="UP000789405"/>
    </source>
</evidence>
<dbReference type="AlphaFoldDB" id="A0A9N9K2Q6"/>
<sequence length="55" mass="6625">DSAPLDLEQIGQMEYVARDMIWLCRLIKVYISKKEERTCKSKRSFWKSVKVEKFL</sequence>
<keyword evidence="2" id="KW-1185">Reference proteome</keyword>
<dbReference type="EMBL" id="CAJVPY010043888">
    <property type="protein sequence ID" value="CAG8808538.1"/>
    <property type="molecule type" value="Genomic_DNA"/>
</dbReference>
<evidence type="ECO:0000313" key="1">
    <source>
        <dbReference type="EMBL" id="CAG8808538.1"/>
    </source>
</evidence>
<protein>
    <submittedName>
        <fullName evidence="1">2015_t:CDS:1</fullName>
    </submittedName>
</protein>
<organism evidence="1 2">
    <name type="scientific">Dentiscutata erythropus</name>
    <dbReference type="NCBI Taxonomy" id="1348616"/>
    <lineage>
        <taxon>Eukaryota</taxon>
        <taxon>Fungi</taxon>
        <taxon>Fungi incertae sedis</taxon>
        <taxon>Mucoromycota</taxon>
        <taxon>Glomeromycotina</taxon>
        <taxon>Glomeromycetes</taxon>
        <taxon>Diversisporales</taxon>
        <taxon>Gigasporaceae</taxon>
        <taxon>Dentiscutata</taxon>
    </lineage>
</organism>
<proteinExistence type="predicted"/>
<reference evidence="1" key="1">
    <citation type="submission" date="2021-06" db="EMBL/GenBank/DDBJ databases">
        <authorList>
            <person name="Kallberg Y."/>
            <person name="Tangrot J."/>
            <person name="Rosling A."/>
        </authorList>
    </citation>
    <scope>NUCLEOTIDE SEQUENCE</scope>
    <source>
        <strain evidence="1">MA453B</strain>
    </source>
</reference>
<feature type="non-terminal residue" evidence="1">
    <location>
        <position position="1"/>
    </location>
</feature>
<name>A0A9N9K2Q6_9GLOM</name>